<organism evidence="1 2">
    <name type="scientific">Plakobranchus ocellatus</name>
    <dbReference type="NCBI Taxonomy" id="259542"/>
    <lineage>
        <taxon>Eukaryota</taxon>
        <taxon>Metazoa</taxon>
        <taxon>Spiralia</taxon>
        <taxon>Lophotrochozoa</taxon>
        <taxon>Mollusca</taxon>
        <taxon>Gastropoda</taxon>
        <taxon>Heterobranchia</taxon>
        <taxon>Euthyneura</taxon>
        <taxon>Panpulmonata</taxon>
        <taxon>Sacoglossa</taxon>
        <taxon>Placobranchoidea</taxon>
        <taxon>Plakobranchidae</taxon>
        <taxon>Plakobranchus</taxon>
    </lineage>
</organism>
<accession>A0AAV3ZKG4</accession>
<dbReference type="AlphaFoldDB" id="A0AAV3ZKG4"/>
<protein>
    <submittedName>
        <fullName evidence="1">Uncharacterized protein</fullName>
    </submittedName>
</protein>
<sequence>MSTIWGFRADLEVEMWSITSQGAGVLSFALKSTGRDFLSWFEILSLLPLPWPVEITLKMAGHHDVCTRKTDKQPPCIQIRHYGKILLPHPPSI</sequence>
<name>A0AAV3ZKG4_9GAST</name>
<dbReference type="EMBL" id="BLXT01002491">
    <property type="protein sequence ID" value="GFN95327.1"/>
    <property type="molecule type" value="Genomic_DNA"/>
</dbReference>
<dbReference type="Proteomes" id="UP000735302">
    <property type="component" value="Unassembled WGS sequence"/>
</dbReference>
<proteinExistence type="predicted"/>
<evidence type="ECO:0000313" key="2">
    <source>
        <dbReference type="Proteomes" id="UP000735302"/>
    </source>
</evidence>
<gene>
    <name evidence="1" type="ORF">PoB_002183300</name>
</gene>
<reference evidence="1 2" key="1">
    <citation type="journal article" date="2021" name="Elife">
        <title>Chloroplast acquisition without the gene transfer in kleptoplastic sea slugs, Plakobranchus ocellatus.</title>
        <authorList>
            <person name="Maeda T."/>
            <person name="Takahashi S."/>
            <person name="Yoshida T."/>
            <person name="Shimamura S."/>
            <person name="Takaki Y."/>
            <person name="Nagai Y."/>
            <person name="Toyoda A."/>
            <person name="Suzuki Y."/>
            <person name="Arimoto A."/>
            <person name="Ishii H."/>
            <person name="Satoh N."/>
            <person name="Nishiyama T."/>
            <person name="Hasebe M."/>
            <person name="Maruyama T."/>
            <person name="Minagawa J."/>
            <person name="Obokata J."/>
            <person name="Shigenobu S."/>
        </authorList>
    </citation>
    <scope>NUCLEOTIDE SEQUENCE [LARGE SCALE GENOMIC DNA]</scope>
</reference>
<evidence type="ECO:0000313" key="1">
    <source>
        <dbReference type="EMBL" id="GFN95327.1"/>
    </source>
</evidence>
<comment type="caution">
    <text evidence="1">The sequence shown here is derived from an EMBL/GenBank/DDBJ whole genome shotgun (WGS) entry which is preliminary data.</text>
</comment>
<keyword evidence="2" id="KW-1185">Reference proteome</keyword>